<dbReference type="InterPro" id="IPR035906">
    <property type="entry name" value="MetI-like_sf"/>
</dbReference>
<dbReference type="PROSITE" id="PS50928">
    <property type="entry name" value="ABC_TM1"/>
    <property type="match status" value="1"/>
</dbReference>
<comment type="caution">
    <text evidence="12">The sequence shown here is derived from an EMBL/GenBank/DDBJ whole genome shotgun (WGS) entry which is preliminary data.</text>
</comment>
<feature type="domain" description="ABC transmembrane type-1" evidence="11">
    <location>
        <begin position="176"/>
        <end position="387"/>
    </location>
</feature>
<feature type="transmembrane region" description="Helical" evidence="9">
    <location>
        <begin position="171"/>
        <end position="204"/>
    </location>
</feature>
<comment type="similarity">
    <text evidence="2 10">Belongs to the binding-protein-dependent transport system permease family. CysTW subfamily.</text>
</comment>
<evidence type="ECO:0000256" key="7">
    <source>
        <dbReference type="ARBA" id="ARBA00022989"/>
    </source>
</evidence>
<dbReference type="EMBL" id="AAWS01000054">
    <property type="protein sequence ID" value="EAY25149.1"/>
    <property type="molecule type" value="Genomic_DNA"/>
</dbReference>
<dbReference type="eggNOG" id="COG0573">
    <property type="taxonomic scope" value="Bacteria"/>
</dbReference>
<dbReference type="GO" id="GO:0006817">
    <property type="term" value="P:phosphate ion transport"/>
    <property type="evidence" value="ECO:0007669"/>
    <property type="project" value="UniProtKB-KW"/>
</dbReference>
<dbReference type="RefSeq" id="WP_002703466.1">
    <property type="nucleotide sequence ID" value="NZ_AAWS01000054.1"/>
</dbReference>
<keyword evidence="4 10" id="KW-1003">Cell membrane</keyword>
<dbReference type="Gene3D" id="3.40.190.10">
    <property type="entry name" value="Periplasmic binding protein-like II"/>
    <property type="match status" value="1"/>
</dbReference>
<reference evidence="12 13" key="1">
    <citation type="submission" date="2007-01" db="EMBL/GenBank/DDBJ databases">
        <authorList>
            <person name="Haygood M."/>
            <person name="Podell S."/>
            <person name="Anderson C."/>
            <person name="Hopkinson B."/>
            <person name="Roe K."/>
            <person name="Barbeau K."/>
            <person name="Gaasterland T."/>
            <person name="Ferriera S."/>
            <person name="Johnson J."/>
            <person name="Kravitz S."/>
            <person name="Beeson K."/>
            <person name="Sutton G."/>
            <person name="Rogers Y.-H."/>
            <person name="Friedman R."/>
            <person name="Frazier M."/>
            <person name="Venter J.C."/>
        </authorList>
    </citation>
    <scope>NUCLEOTIDE SEQUENCE [LARGE SCALE GENOMIC DNA]</scope>
    <source>
        <strain evidence="12 13">ATCC 23134</strain>
    </source>
</reference>
<dbReference type="GO" id="GO:0005886">
    <property type="term" value="C:plasma membrane"/>
    <property type="evidence" value="ECO:0007669"/>
    <property type="project" value="UniProtKB-SubCell"/>
</dbReference>
<keyword evidence="6 9" id="KW-0812">Transmembrane</keyword>
<dbReference type="Pfam" id="PF12849">
    <property type="entry name" value="PBP_like_2"/>
    <property type="match status" value="1"/>
</dbReference>
<dbReference type="CDD" id="cd06261">
    <property type="entry name" value="TM_PBP2"/>
    <property type="match status" value="1"/>
</dbReference>
<name>A1ZWX2_MICM2</name>
<evidence type="ECO:0000256" key="1">
    <source>
        <dbReference type="ARBA" id="ARBA00004651"/>
    </source>
</evidence>
<accession>A1ZWX2</accession>
<evidence type="ECO:0000256" key="9">
    <source>
        <dbReference type="RuleBase" id="RU363032"/>
    </source>
</evidence>
<gene>
    <name evidence="12" type="ORF">M23134_05920</name>
</gene>
<keyword evidence="13" id="KW-1185">Reference proteome</keyword>
<keyword evidence="7 9" id="KW-1133">Transmembrane helix</keyword>
<evidence type="ECO:0000259" key="11">
    <source>
        <dbReference type="PROSITE" id="PS50928"/>
    </source>
</evidence>
<keyword evidence="3 9" id="KW-0813">Transport</keyword>
<evidence type="ECO:0000313" key="12">
    <source>
        <dbReference type="EMBL" id="EAY25149.1"/>
    </source>
</evidence>
<dbReference type="GO" id="GO:0005315">
    <property type="term" value="F:phosphate transmembrane transporter activity"/>
    <property type="evidence" value="ECO:0007669"/>
    <property type="project" value="InterPro"/>
</dbReference>
<evidence type="ECO:0000256" key="5">
    <source>
        <dbReference type="ARBA" id="ARBA00022592"/>
    </source>
</evidence>
<proteinExistence type="inferred from homology"/>
<feature type="transmembrane region" description="Helical" evidence="9">
    <location>
        <begin position="368"/>
        <end position="391"/>
    </location>
</feature>
<keyword evidence="8 9" id="KW-0472">Membrane</keyword>
<dbReference type="SUPFAM" id="SSF161098">
    <property type="entry name" value="MetI-like"/>
    <property type="match status" value="1"/>
</dbReference>
<feature type="transmembrane region" description="Helical" evidence="9">
    <location>
        <begin position="216"/>
        <end position="240"/>
    </location>
</feature>
<dbReference type="SUPFAM" id="SSF53850">
    <property type="entry name" value="Periplasmic binding protein-like II"/>
    <property type="match status" value="1"/>
</dbReference>
<dbReference type="PANTHER" id="PTHR30425:SF1">
    <property type="entry name" value="PHOSPHATE TRANSPORT SYSTEM PERMEASE PROTEIN PSTC"/>
    <property type="match status" value="1"/>
</dbReference>
<evidence type="ECO:0000256" key="2">
    <source>
        <dbReference type="ARBA" id="ARBA00007069"/>
    </source>
</evidence>
<evidence type="ECO:0000313" key="13">
    <source>
        <dbReference type="Proteomes" id="UP000004095"/>
    </source>
</evidence>
<comment type="subcellular location">
    <subcellularLocation>
        <location evidence="1 9">Cell membrane</location>
        <topology evidence="1 9">Multi-pass membrane protein</topology>
    </subcellularLocation>
</comment>
<dbReference type="InterPro" id="IPR051124">
    <property type="entry name" value="Phosphate_Transport_Permease"/>
</dbReference>
<dbReference type="InterPro" id="IPR024370">
    <property type="entry name" value="PBP_domain"/>
</dbReference>
<sequence length="397" mass="43695">MMTHKKIFEKIIEAVIYASGTATTIVVLLIVFFLFREGLGLFRQAPMQKTYTVAVHPQNPVRQLSIDQLKAIFSKKEKNWKTFGGKNQSIETFSSEDIEKHLKGQDLGEAFSKLKDLVTTYAQNKENLVVVMPKKFMPDKFVLIPTEHMSIEAFFRGKEWRPTSEPIHSFGVLPIIVGTLLVCFGALLFAIPTGIIAAIYLVEIANKQVKNIINPFIELLAGIPSVIYGFFGLVVIVPFIQKTFALDMGETALTGSIILGIISLPTIITISEDAIRSVPRELKEASFALGANHLQTIFKVIVPYALSGIVSAAILGVGRTIGETMAVLMVTGNAAQMPSSFLDSVRVITSTVAAELGETAQGGIHYRALFMLACVLFILTFWLNLLAEWIVAKKTQK</sequence>
<evidence type="ECO:0000256" key="4">
    <source>
        <dbReference type="ARBA" id="ARBA00022475"/>
    </source>
</evidence>
<dbReference type="NCBIfam" id="TIGR02138">
    <property type="entry name" value="phosphate_pstC"/>
    <property type="match status" value="1"/>
</dbReference>
<dbReference type="AlphaFoldDB" id="A1ZWX2"/>
<feature type="transmembrane region" description="Helical" evidence="9">
    <location>
        <begin position="12"/>
        <end position="35"/>
    </location>
</feature>
<dbReference type="OrthoDB" id="9785113at2"/>
<dbReference type="Pfam" id="PF00528">
    <property type="entry name" value="BPD_transp_1"/>
    <property type="match status" value="1"/>
</dbReference>
<dbReference type="InterPro" id="IPR011864">
    <property type="entry name" value="Phosphate_PstC"/>
</dbReference>
<evidence type="ECO:0000256" key="10">
    <source>
        <dbReference type="RuleBase" id="RU363054"/>
    </source>
</evidence>
<comment type="function">
    <text evidence="10">Part of the binding-protein-dependent transport system for phosphate; probably responsible for the translocation of the substrate across the membrane.</text>
</comment>
<dbReference type="PANTHER" id="PTHR30425">
    <property type="entry name" value="PHOSPHATE TRANSPORT SYSTEM PERMEASE PROTEIN PST"/>
    <property type="match status" value="1"/>
</dbReference>
<protein>
    <recommendedName>
        <fullName evidence="10">Phosphate transport system permease protein</fullName>
    </recommendedName>
</protein>
<dbReference type="Gene3D" id="1.10.3720.10">
    <property type="entry name" value="MetI-like"/>
    <property type="match status" value="1"/>
</dbReference>
<organism evidence="12 13">
    <name type="scientific">Microscilla marina ATCC 23134</name>
    <dbReference type="NCBI Taxonomy" id="313606"/>
    <lineage>
        <taxon>Bacteria</taxon>
        <taxon>Pseudomonadati</taxon>
        <taxon>Bacteroidota</taxon>
        <taxon>Cytophagia</taxon>
        <taxon>Cytophagales</taxon>
        <taxon>Microscillaceae</taxon>
        <taxon>Microscilla</taxon>
    </lineage>
</organism>
<dbReference type="Proteomes" id="UP000004095">
    <property type="component" value="Unassembled WGS sequence"/>
</dbReference>
<feature type="transmembrane region" description="Helical" evidence="9">
    <location>
        <begin position="252"/>
        <end position="275"/>
    </location>
</feature>
<dbReference type="InterPro" id="IPR000515">
    <property type="entry name" value="MetI-like"/>
</dbReference>
<keyword evidence="5 10" id="KW-0592">Phosphate transport</keyword>
<evidence type="ECO:0000256" key="3">
    <source>
        <dbReference type="ARBA" id="ARBA00022448"/>
    </source>
</evidence>
<evidence type="ECO:0000256" key="8">
    <source>
        <dbReference type="ARBA" id="ARBA00023136"/>
    </source>
</evidence>
<evidence type="ECO:0000256" key="6">
    <source>
        <dbReference type="ARBA" id="ARBA00022692"/>
    </source>
</evidence>
<feature type="transmembrane region" description="Helical" evidence="9">
    <location>
        <begin position="296"/>
        <end position="318"/>
    </location>
</feature>